<dbReference type="Proteomes" id="UP000011715">
    <property type="component" value="Unassembled WGS sequence"/>
</dbReference>
<proteinExistence type="predicted"/>
<evidence type="ECO:0000313" key="3">
    <source>
        <dbReference type="EnsemblFungi" id="MAPG_00071T0"/>
    </source>
</evidence>
<evidence type="ECO:0000313" key="2">
    <source>
        <dbReference type="EMBL" id="KLU80975.1"/>
    </source>
</evidence>
<evidence type="ECO:0000313" key="4">
    <source>
        <dbReference type="Proteomes" id="UP000011715"/>
    </source>
</evidence>
<reference evidence="2" key="1">
    <citation type="submission" date="2010-05" db="EMBL/GenBank/DDBJ databases">
        <title>The Genome Sequence of Magnaporthe poae strain ATCC 64411.</title>
        <authorList>
            <consortium name="The Broad Institute Genome Sequencing Platform"/>
            <consortium name="Broad Institute Genome Sequencing Center for Infectious Disease"/>
            <person name="Ma L.-J."/>
            <person name="Dead R."/>
            <person name="Young S."/>
            <person name="Zeng Q."/>
            <person name="Koehrsen M."/>
            <person name="Alvarado L."/>
            <person name="Berlin A."/>
            <person name="Chapman S.B."/>
            <person name="Chen Z."/>
            <person name="Freedman E."/>
            <person name="Gellesch M."/>
            <person name="Goldberg J."/>
            <person name="Griggs A."/>
            <person name="Gujja S."/>
            <person name="Heilman E.R."/>
            <person name="Heiman D."/>
            <person name="Hepburn T."/>
            <person name="Howarth C."/>
            <person name="Jen D."/>
            <person name="Larson L."/>
            <person name="Mehta T."/>
            <person name="Neiman D."/>
            <person name="Pearson M."/>
            <person name="Roberts A."/>
            <person name="Saif S."/>
            <person name="Shea T."/>
            <person name="Shenoy N."/>
            <person name="Sisk P."/>
            <person name="Stolte C."/>
            <person name="Sykes S."/>
            <person name="Walk T."/>
            <person name="White J."/>
            <person name="Yandava C."/>
            <person name="Haas B."/>
            <person name="Nusbaum C."/>
            <person name="Birren B."/>
        </authorList>
    </citation>
    <scope>NUCLEOTIDE SEQUENCE</scope>
    <source>
        <strain evidence="2">ATCC 64411</strain>
    </source>
</reference>
<accession>A0A0C4DK09</accession>
<keyword evidence="4" id="KW-1185">Reference proteome</keyword>
<protein>
    <submittedName>
        <fullName evidence="2 3">Uncharacterized protein</fullName>
    </submittedName>
</protein>
<dbReference type="AlphaFoldDB" id="A0A0C4DK09"/>
<reference evidence="3" key="4">
    <citation type="journal article" date="2015" name="G3 (Bethesda)">
        <title>Genome sequences of three phytopathogenic species of the Magnaporthaceae family of fungi.</title>
        <authorList>
            <person name="Okagaki L.H."/>
            <person name="Nunes C.C."/>
            <person name="Sailsbery J."/>
            <person name="Clay B."/>
            <person name="Brown D."/>
            <person name="John T."/>
            <person name="Oh Y."/>
            <person name="Young N."/>
            <person name="Fitzgerald M."/>
            <person name="Haas B.J."/>
            <person name="Zeng Q."/>
            <person name="Young S."/>
            <person name="Adiconis X."/>
            <person name="Fan L."/>
            <person name="Levin J.Z."/>
            <person name="Mitchell T.K."/>
            <person name="Okubara P.A."/>
            <person name="Farman M.L."/>
            <person name="Kohn L.M."/>
            <person name="Birren B."/>
            <person name="Ma L.-J."/>
            <person name="Dean R.A."/>
        </authorList>
    </citation>
    <scope>NUCLEOTIDE SEQUENCE</scope>
    <source>
        <strain evidence="3">ATCC 64411 / 73-15</strain>
    </source>
</reference>
<gene>
    <name evidence="2" type="ORF">MAPG_00071</name>
</gene>
<dbReference type="EMBL" id="GL876966">
    <property type="protein sequence ID" value="KLU80975.1"/>
    <property type="molecule type" value="Genomic_DNA"/>
</dbReference>
<dbReference type="EMBL" id="ADBL01000015">
    <property type="status" value="NOT_ANNOTATED_CDS"/>
    <property type="molecule type" value="Genomic_DNA"/>
</dbReference>
<sequence length="107" mass="11863">MAQQNRDNLTPIQKARTDWTHAAPARPVEMRRDDTPTIFASLAGLWFHAGSPVSWLDIQWAGGEREAKVGPNVACPQHSRPPPTHKAGLVCRESWRRQGSPPDVPPP</sequence>
<reference evidence="4" key="2">
    <citation type="submission" date="2010-05" db="EMBL/GenBank/DDBJ databases">
        <title>The genome sequence of Magnaporthe poae strain ATCC 64411.</title>
        <authorList>
            <person name="Ma L.-J."/>
            <person name="Dead R."/>
            <person name="Young S."/>
            <person name="Zeng Q."/>
            <person name="Koehrsen M."/>
            <person name="Alvarado L."/>
            <person name="Berlin A."/>
            <person name="Chapman S.B."/>
            <person name="Chen Z."/>
            <person name="Freedman E."/>
            <person name="Gellesch M."/>
            <person name="Goldberg J."/>
            <person name="Griggs A."/>
            <person name="Gujja S."/>
            <person name="Heilman E.R."/>
            <person name="Heiman D."/>
            <person name="Hepburn T."/>
            <person name="Howarth C."/>
            <person name="Jen D."/>
            <person name="Larson L."/>
            <person name="Mehta T."/>
            <person name="Neiman D."/>
            <person name="Pearson M."/>
            <person name="Roberts A."/>
            <person name="Saif S."/>
            <person name="Shea T."/>
            <person name="Shenoy N."/>
            <person name="Sisk P."/>
            <person name="Stolte C."/>
            <person name="Sykes S."/>
            <person name="Walk T."/>
            <person name="White J."/>
            <person name="Yandava C."/>
            <person name="Haas B."/>
            <person name="Nusbaum C."/>
            <person name="Birren B."/>
        </authorList>
    </citation>
    <scope>NUCLEOTIDE SEQUENCE [LARGE SCALE GENOMIC DNA]</scope>
    <source>
        <strain evidence="4">ATCC 64411 / 73-15</strain>
    </source>
</reference>
<reference evidence="3" key="5">
    <citation type="submission" date="2015-06" db="UniProtKB">
        <authorList>
            <consortium name="EnsemblFungi"/>
        </authorList>
    </citation>
    <scope>IDENTIFICATION</scope>
    <source>
        <strain evidence="3">ATCC 64411</strain>
    </source>
</reference>
<dbReference type="EnsemblFungi" id="MAPG_00071T0">
    <property type="protein sequence ID" value="MAPG_00071T0"/>
    <property type="gene ID" value="MAPG_00071"/>
</dbReference>
<reference evidence="2" key="3">
    <citation type="submission" date="2011-03" db="EMBL/GenBank/DDBJ databases">
        <title>Annotation of Magnaporthe poae ATCC 64411.</title>
        <authorList>
            <person name="Ma L.-J."/>
            <person name="Dead R."/>
            <person name="Young S.K."/>
            <person name="Zeng Q."/>
            <person name="Gargeya S."/>
            <person name="Fitzgerald M."/>
            <person name="Haas B."/>
            <person name="Abouelleil A."/>
            <person name="Alvarado L."/>
            <person name="Arachchi H.M."/>
            <person name="Berlin A."/>
            <person name="Brown A."/>
            <person name="Chapman S.B."/>
            <person name="Chen Z."/>
            <person name="Dunbar C."/>
            <person name="Freedman E."/>
            <person name="Gearin G."/>
            <person name="Gellesch M."/>
            <person name="Goldberg J."/>
            <person name="Griggs A."/>
            <person name="Gujja S."/>
            <person name="Heiman D."/>
            <person name="Howarth C."/>
            <person name="Larson L."/>
            <person name="Lui A."/>
            <person name="MacDonald P.J.P."/>
            <person name="Mehta T."/>
            <person name="Montmayeur A."/>
            <person name="Murphy C."/>
            <person name="Neiman D."/>
            <person name="Pearson M."/>
            <person name="Priest M."/>
            <person name="Roberts A."/>
            <person name="Saif S."/>
            <person name="Shea T."/>
            <person name="Shenoy N."/>
            <person name="Sisk P."/>
            <person name="Stolte C."/>
            <person name="Sykes S."/>
            <person name="Yandava C."/>
            <person name="Wortman J."/>
            <person name="Nusbaum C."/>
            <person name="Birren B."/>
        </authorList>
    </citation>
    <scope>NUCLEOTIDE SEQUENCE</scope>
    <source>
        <strain evidence="2">ATCC 64411</strain>
    </source>
</reference>
<name>A0A0C4DK09_MAGP6</name>
<dbReference type="VEuPathDB" id="FungiDB:MAPG_00071"/>
<feature type="region of interest" description="Disordered" evidence="1">
    <location>
        <begin position="69"/>
        <end position="88"/>
    </location>
</feature>
<organism evidence="3 4">
    <name type="scientific">Magnaporthiopsis poae (strain ATCC 64411 / 73-15)</name>
    <name type="common">Kentucky bluegrass fungus</name>
    <name type="synonym">Magnaporthe poae</name>
    <dbReference type="NCBI Taxonomy" id="644358"/>
    <lineage>
        <taxon>Eukaryota</taxon>
        <taxon>Fungi</taxon>
        <taxon>Dikarya</taxon>
        <taxon>Ascomycota</taxon>
        <taxon>Pezizomycotina</taxon>
        <taxon>Sordariomycetes</taxon>
        <taxon>Sordariomycetidae</taxon>
        <taxon>Magnaporthales</taxon>
        <taxon>Magnaporthaceae</taxon>
        <taxon>Magnaporthiopsis</taxon>
    </lineage>
</organism>
<evidence type="ECO:0000256" key="1">
    <source>
        <dbReference type="SAM" id="MobiDB-lite"/>
    </source>
</evidence>